<sequence>MPYSMLPKAFHPPTQSTIAVNKLKQPTFPYARLDALPDLSYAFENLLVSFLTLITSLLDYVFTLFVWIPLGLLRTISEGVVDPLSRYFTQDPPRISITTPPRVVVISGGSSGIGANLVQAYACSQTALVILGRDEDRLSQIAKVAKSLGCTTVETFSIDYAHEAAEDAIKTVLLNTRERYGVIDEVFAVTGTVTFTDDQHGQPQKWGANTAKRLNTVNVMSTYTFIMQSWEIMMMQKSGKICIISSSAALFGPPQFAVYGATKANLFSLSQSLRALSTPYGVRVSCICPGFIESGMTADMLAAGSTMPAAMLADTSQMADRIRRAVQKEQAVVLWPLNQVLPLMMASRLNWLNADIGRWVASKIGVTGHMVS</sequence>
<organism evidence="5 6">
    <name type="scientific">Cronartium quercuum f. sp. fusiforme G11</name>
    <dbReference type="NCBI Taxonomy" id="708437"/>
    <lineage>
        <taxon>Eukaryota</taxon>
        <taxon>Fungi</taxon>
        <taxon>Dikarya</taxon>
        <taxon>Basidiomycota</taxon>
        <taxon>Pucciniomycotina</taxon>
        <taxon>Pucciniomycetes</taxon>
        <taxon>Pucciniales</taxon>
        <taxon>Coleosporiaceae</taxon>
        <taxon>Cronartium</taxon>
    </lineage>
</organism>
<keyword evidence="6" id="KW-1185">Reference proteome</keyword>
<name>A0A9P6NIC2_9BASI</name>
<dbReference type="PRINTS" id="PR00081">
    <property type="entry name" value="GDHRDH"/>
</dbReference>
<protein>
    <submittedName>
        <fullName evidence="5">Uncharacterized protein</fullName>
    </submittedName>
</protein>
<gene>
    <name evidence="5" type="ORF">CROQUDRAFT_44349</name>
</gene>
<evidence type="ECO:0000256" key="4">
    <source>
        <dbReference type="SAM" id="Phobius"/>
    </source>
</evidence>
<dbReference type="AlphaFoldDB" id="A0A9P6NIC2"/>
<keyword evidence="4" id="KW-0472">Membrane</keyword>
<evidence type="ECO:0000256" key="2">
    <source>
        <dbReference type="ARBA" id="ARBA00022857"/>
    </source>
</evidence>
<evidence type="ECO:0000256" key="3">
    <source>
        <dbReference type="ARBA" id="ARBA00023002"/>
    </source>
</evidence>
<dbReference type="SUPFAM" id="SSF51735">
    <property type="entry name" value="NAD(P)-binding Rossmann-fold domains"/>
    <property type="match status" value="1"/>
</dbReference>
<dbReference type="PANTHER" id="PTHR43391:SF14">
    <property type="entry name" value="DEHYDROGENASE_REDUCTASE SDR FAMILY PROTEIN 7-LIKE"/>
    <property type="match status" value="1"/>
</dbReference>
<dbReference type="InterPro" id="IPR002347">
    <property type="entry name" value="SDR_fam"/>
</dbReference>
<dbReference type="OrthoDB" id="7289984at2759"/>
<evidence type="ECO:0000313" key="6">
    <source>
        <dbReference type="Proteomes" id="UP000886653"/>
    </source>
</evidence>
<keyword evidence="4" id="KW-0812">Transmembrane</keyword>
<dbReference type="PANTHER" id="PTHR43391">
    <property type="entry name" value="RETINOL DEHYDROGENASE-RELATED"/>
    <property type="match status" value="1"/>
</dbReference>
<keyword evidence="2" id="KW-0521">NADP</keyword>
<proteinExistence type="inferred from homology"/>
<dbReference type="Proteomes" id="UP000886653">
    <property type="component" value="Unassembled WGS sequence"/>
</dbReference>
<dbReference type="Pfam" id="PF00106">
    <property type="entry name" value="adh_short"/>
    <property type="match status" value="1"/>
</dbReference>
<dbReference type="EMBL" id="MU167260">
    <property type="protein sequence ID" value="KAG0146518.1"/>
    <property type="molecule type" value="Genomic_DNA"/>
</dbReference>
<comment type="similarity">
    <text evidence="1">Belongs to the short-chain dehydrogenases/reductases (SDR) family.</text>
</comment>
<keyword evidence="3" id="KW-0560">Oxidoreductase</keyword>
<keyword evidence="4" id="KW-1133">Transmembrane helix</keyword>
<reference evidence="5" key="1">
    <citation type="submission" date="2013-11" db="EMBL/GenBank/DDBJ databases">
        <title>Genome sequence of the fusiform rust pathogen reveals effectors for host alternation and coevolution with pine.</title>
        <authorList>
            <consortium name="DOE Joint Genome Institute"/>
            <person name="Smith K."/>
            <person name="Pendleton A."/>
            <person name="Kubisiak T."/>
            <person name="Anderson C."/>
            <person name="Salamov A."/>
            <person name="Aerts A."/>
            <person name="Riley R."/>
            <person name="Clum A."/>
            <person name="Lindquist E."/>
            <person name="Ence D."/>
            <person name="Campbell M."/>
            <person name="Kronenberg Z."/>
            <person name="Feau N."/>
            <person name="Dhillon B."/>
            <person name="Hamelin R."/>
            <person name="Burleigh J."/>
            <person name="Smith J."/>
            <person name="Yandell M."/>
            <person name="Nelson C."/>
            <person name="Grigoriev I."/>
            <person name="Davis J."/>
        </authorList>
    </citation>
    <scope>NUCLEOTIDE SEQUENCE</scope>
    <source>
        <strain evidence="5">G11</strain>
    </source>
</reference>
<evidence type="ECO:0000313" key="5">
    <source>
        <dbReference type="EMBL" id="KAG0146518.1"/>
    </source>
</evidence>
<dbReference type="InterPro" id="IPR036291">
    <property type="entry name" value="NAD(P)-bd_dom_sf"/>
</dbReference>
<evidence type="ECO:0000256" key="1">
    <source>
        <dbReference type="ARBA" id="ARBA00006484"/>
    </source>
</evidence>
<accession>A0A9P6NIC2</accession>
<feature type="transmembrane region" description="Helical" evidence="4">
    <location>
        <begin position="46"/>
        <end position="68"/>
    </location>
</feature>
<dbReference type="GO" id="GO:0016491">
    <property type="term" value="F:oxidoreductase activity"/>
    <property type="evidence" value="ECO:0007669"/>
    <property type="project" value="UniProtKB-KW"/>
</dbReference>
<dbReference type="GO" id="GO:0005829">
    <property type="term" value="C:cytosol"/>
    <property type="evidence" value="ECO:0007669"/>
    <property type="project" value="TreeGrafter"/>
</dbReference>
<comment type="caution">
    <text evidence="5">The sequence shown here is derived from an EMBL/GenBank/DDBJ whole genome shotgun (WGS) entry which is preliminary data.</text>
</comment>
<dbReference type="Gene3D" id="3.40.50.720">
    <property type="entry name" value="NAD(P)-binding Rossmann-like Domain"/>
    <property type="match status" value="1"/>
</dbReference>